<dbReference type="InterPro" id="IPR016036">
    <property type="entry name" value="Malonyl_transacylase_ACP-bd"/>
</dbReference>
<feature type="domain" description="PKS/mFAS DH" evidence="8">
    <location>
        <begin position="963"/>
        <end position="1267"/>
    </location>
</feature>
<feature type="active site" description="Proton donor; for dehydratase activity" evidence="5">
    <location>
        <position position="1173"/>
    </location>
</feature>
<dbReference type="GO" id="GO:0016491">
    <property type="term" value="F:oxidoreductase activity"/>
    <property type="evidence" value="ECO:0007669"/>
    <property type="project" value="InterPro"/>
</dbReference>
<dbReference type="GO" id="GO:0004312">
    <property type="term" value="F:fatty acid synthase activity"/>
    <property type="evidence" value="ECO:0007669"/>
    <property type="project" value="TreeGrafter"/>
</dbReference>
<dbReference type="SMART" id="SM00829">
    <property type="entry name" value="PKS_ER"/>
    <property type="match status" value="1"/>
</dbReference>
<dbReference type="Pfam" id="PF02801">
    <property type="entry name" value="Ketoacyl-synt_C"/>
    <property type="match status" value="1"/>
</dbReference>
<dbReference type="SMART" id="SM00822">
    <property type="entry name" value="PKS_KR"/>
    <property type="match status" value="1"/>
</dbReference>
<dbReference type="InterPro" id="IPR001227">
    <property type="entry name" value="Ac_transferase_dom_sf"/>
</dbReference>
<keyword evidence="1" id="KW-0596">Phosphopantetheine</keyword>
<dbReference type="InterPro" id="IPR036291">
    <property type="entry name" value="NAD(P)-bd_dom_sf"/>
</dbReference>
<dbReference type="InterPro" id="IPR049551">
    <property type="entry name" value="PKS_DH_C"/>
</dbReference>
<dbReference type="Pfam" id="PF00109">
    <property type="entry name" value="ketoacyl-synt"/>
    <property type="match status" value="1"/>
</dbReference>
<dbReference type="GO" id="GO:0006633">
    <property type="term" value="P:fatty acid biosynthetic process"/>
    <property type="evidence" value="ECO:0007669"/>
    <property type="project" value="TreeGrafter"/>
</dbReference>
<comment type="caution">
    <text evidence="9">The sequence shown here is derived from an EMBL/GenBank/DDBJ whole genome shotgun (WGS) entry which is preliminary data.</text>
</comment>
<dbReference type="CDD" id="cd00833">
    <property type="entry name" value="PKS"/>
    <property type="match status" value="1"/>
</dbReference>
<dbReference type="Pfam" id="PF14765">
    <property type="entry name" value="PS-DH"/>
    <property type="match status" value="1"/>
</dbReference>
<evidence type="ECO:0000313" key="10">
    <source>
        <dbReference type="Proteomes" id="UP000256690"/>
    </source>
</evidence>
<dbReference type="InterPro" id="IPR020843">
    <property type="entry name" value="ER"/>
</dbReference>
<dbReference type="PROSITE" id="PS52019">
    <property type="entry name" value="PKS_MFAS_DH"/>
    <property type="match status" value="1"/>
</dbReference>
<reference evidence="9 10" key="1">
    <citation type="journal article" date="2018" name="IMA Fungus">
        <title>IMA Genome-F 9: Draft genome sequence of Annulohypoxylon stygium, Aspergillus mulundensis, Berkeleyomyces basicola (syn. Thielaviopsis basicola), Ceratocystis smalleyi, two Cercospora beticola strains, Coleophoma cylindrospora, Fusarium fracticaudum, Phialophora cf. hyalina, and Morchella septimelata.</title>
        <authorList>
            <person name="Wingfield B.D."/>
            <person name="Bills G.F."/>
            <person name="Dong Y."/>
            <person name="Huang W."/>
            <person name="Nel W.J."/>
            <person name="Swalarsk-Parry B.S."/>
            <person name="Vaghefi N."/>
            <person name="Wilken P.M."/>
            <person name="An Z."/>
            <person name="de Beer Z.W."/>
            <person name="De Vos L."/>
            <person name="Chen L."/>
            <person name="Duong T.A."/>
            <person name="Gao Y."/>
            <person name="Hammerbacher A."/>
            <person name="Kikkert J.R."/>
            <person name="Li Y."/>
            <person name="Li H."/>
            <person name="Li K."/>
            <person name="Li Q."/>
            <person name="Liu X."/>
            <person name="Ma X."/>
            <person name="Naidoo K."/>
            <person name="Pethybridge S.J."/>
            <person name="Sun J."/>
            <person name="Steenkamp E.T."/>
            <person name="van der Nest M.A."/>
            <person name="van Wyk S."/>
            <person name="Wingfield M.J."/>
            <person name="Xiong C."/>
            <person name="Yue Q."/>
            <person name="Zhang X."/>
        </authorList>
    </citation>
    <scope>NUCLEOTIDE SEQUENCE [LARGE SCALE GENOMIC DNA]</scope>
    <source>
        <strain evidence="9 10">DSM 5745</strain>
    </source>
</reference>
<evidence type="ECO:0000256" key="5">
    <source>
        <dbReference type="PROSITE-ProRule" id="PRU01363"/>
    </source>
</evidence>
<dbReference type="Proteomes" id="UP000256690">
    <property type="component" value="Unassembled WGS sequence"/>
</dbReference>
<dbReference type="Pfam" id="PF08659">
    <property type="entry name" value="KR"/>
    <property type="match status" value="1"/>
</dbReference>
<dbReference type="SMART" id="SM00827">
    <property type="entry name" value="PKS_AT"/>
    <property type="match status" value="1"/>
</dbReference>
<dbReference type="SMART" id="SM00823">
    <property type="entry name" value="PKS_PP"/>
    <property type="match status" value="1"/>
</dbReference>
<dbReference type="GO" id="GO:0044550">
    <property type="term" value="P:secondary metabolite biosynthetic process"/>
    <property type="evidence" value="ECO:0007669"/>
    <property type="project" value="UniProtKB-ARBA"/>
</dbReference>
<keyword evidence="10" id="KW-1185">Reference proteome</keyword>
<keyword evidence="3" id="KW-0808">Transferase</keyword>
<feature type="active site" description="Proton acceptor; for dehydratase activity" evidence="5">
    <location>
        <position position="995"/>
    </location>
</feature>
<organism evidence="9 10">
    <name type="scientific">Aspergillus mulundensis</name>
    <dbReference type="NCBI Taxonomy" id="1810919"/>
    <lineage>
        <taxon>Eukaryota</taxon>
        <taxon>Fungi</taxon>
        <taxon>Dikarya</taxon>
        <taxon>Ascomycota</taxon>
        <taxon>Pezizomycotina</taxon>
        <taxon>Eurotiomycetes</taxon>
        <taxon>Eurotiomycetidae</taxon>
        <taxon>Eurotiales</taxon>
        <taxon>Aspergillaceae</taxon>
        <taxon>Aspergillus</taxon>
        <taxon>Aspergillus subgen. Nidulantes</taxon>
    </lineage>
</organism>
<evidence type="ECO:0000256" key="4">
    <source>
        <dbReference type="ARBA" id="ARBA00023268"/>
    </source>
</evidence>
<dbReference type="InterPro" id="IPR016039">
    <property type="entry name" value="Thiolase-like"/>
</dbReference>
<dbReference type="EMBL" id="PVWQ01000008">
    <property type="protein sequence ID" value="RDW74448.1"/>
    <property type="molecule type" value="Genomic_DNA"/>
</dbReference>
<dbReference type="Pfam" id="PF00698">
    <property type="entry name" value="Acyl_transf_1"/>
    <property type="match status" value="1"/>
</dbReference>
<protein>
    <submittedName>
        <fullName evidence="9">PKS-like enzyme, putative (JCVI)</fullName>
    </submittedName>
</protein>
<dbReference type="InterPro" id="IPR042104">
    <property type="entry name" value="PKS_dehydratase_sf"/>
</dbReference>
<dbReference type="RefSeq" id="XP_026602216.1">
    <property type="nucleotide sequence ID" value="XM_026749126.1"/>
</dbReference>
<dbReference type="Gene3D" id="3.40.366.10">
    <property type="entry name" value="Malonyl-Coenzyme A Acyl Carrier Protein, domain 2"/>
    <property type="match status" value="1"/>
</dbReference>
<dbReference type="InterPro" id="IPR050091">
    <property type="entry name" value="PKS_NRPS_Biosynth_Enz"/>
</dbReference>
<dbReference type="Pfam" id="PF23114">
    <property type="entry name" value="NAD-bd_HRPKS_sdrA"/>
    <property type="match status" value="1"/>
</dbReference>
<feature type="region of interest" description="C-terminal hotdog fold" evidence="5">
    <location>
        <begin position="1109"/>
        <end position="1267"/>
    </location>
</feature>
<dbReference type="SMART" id="SM00826">
    <property type="entry name" value="PKS_DH"/>
    <property type="match status" value="1"/>
</dbReference>
<dbReference type="InterPro" id="IPR036736">
    <property type="entry name" value="ACP-like_sf"/>
</dbReference>
<evidence type="ECO:0000256" key="3">
    <source>
        <dbReference type="ARBA" id="ARBA00022679"/>
    </source>
</evidence>
<dbReference type="SUPFAM" id="SSF51735">
    <property type="entry name" value="NAD(P)-binding Rossmann-fold domains"/>
    <property type="match status" value="3"/>
</dbReference>
<evidence type="ECO:0000313" key="9">
    <source>
        <dbReference type="EMBL" id="RDW74448.1"/>
    </source>
</evidence>
<dbReference type="PANTHER" id="PTHR43775:SF18">
    <property type="entry name" value="ENZYME, PUTATIVE (JCVI)-RELATED"/>
    <property type="match status" value="1"/>
</dbReference>
<dbReference type="PROSITE" id="PS52004">
    <property type="entry name" value="KS3_2"/>
    <property type="match status" value="1"/>
</dbReference>
<dbReference type="InterPro" id="IPR020807">
    <property type="entry name" value="PKS_DH"/>
</dbReference>
<dbReference type="OrthoDB" id="329835at2759"/>
<evidence type="ECO:0000259" key="7">
    <source>
        <dbReference type="PROSITE" id="PS52004"/>
    </source>
</evidence>
<dbReference type="Pfam" id="PF00550">
    <property type="entry name" value="PP-binding"/>
    <property type="match status" value="1"/>
</dbReference>
<evidence type="ECO:0000256" key="1">
    <source>
        <dbReference type="ARBA" id="ARBA00022450"/>
    </source>
</evidence>
<evidence type="ECO:0000256" key="2">
    <source>
        <dbReference type="ARBA" id="ARBA00022553"/>
    </source>
</evidence>
<dbReference type="Gene3D" id="3.40.50.720">
    <property type="entry name" value="NAD(P)-binding Rossmann-like Domain"/>
    <property type="match status" value="3"/>
</dbReference>
<dbReference type="InterPro" id="IPR011032">
    <property type="entry name" value="GroES-like_sf"/>
</dbReference>
<gene>
    <name evidence="9" type="ORF">DSM5745_07110</name>
</gene>
<dbReference type="Pfam" id="PF13602">
    <property type="entry name" value="ADH_zinc_N_2"/>
    <property type="match status" value="1"/>
</dbReference>
<dbReference type="InterPro" id="IPR014031">
    <property type="entry name" value="Ketoacyl_synth_C"/>
</dbReference>
<feature type="region of interest" description="N-terminal hotdog fold" evidence="5">
    <location>
        <begin position="963"/>
        <end position="1097"/>
    </location>
</feature>
<dbReference type="SUPFAM" id="SSF47336">
    <property type="entry name" value="ACP-like"/>
    <property type="match status" value="1"/>
</dbReference>
<sequence>MNGTSSTSPSPLSHFEPVAVIGFACRLPGNNNSPTALWDFLERGGVASRAVPASRFNLAGHEDGSKRPSTMRTPGGMFLENIDLGDIDAQFFGLSRAEATAMDPQQRQLLEVVYEGLENAGITLEQLRGQEVGCFVGSYASDYGDIQARDPQDRAPNSTVGIGRAMLSNRLSHFLDIKGPSMTIDTACSGSLVSLDVATRYLQTGEIGAAIVAACNLYMSPEHCIDISSSIINAASLTGLCHTFDAKADGYVKAEAVNMVIVKRLQDAIRDRDPVRAIIRGSASNSDGWTAGIASPSSEGQAAVTRQAYRIAGITDLNATSYVECHGTGTRAGDPIEVKGVASVFCPDRPAERPLLIGSIKSNIGHSEPGAGISGLLKTILALEKGIIPGNPTFETPHPESMSIDFEGLKTRAFKHAIPWPSMPFRRASVNSFGYGGSNAHVILDEARTSVSDSTMCFKSSYLPENHDPFEEGEGTETGFPQLLVFSANHEESLKQYLRALRKHLINPRVRILLPDLGYTLSERRTRHFNRAFLITRTSSDIDLHGLVFGKLRPSPPRVGFIFTGQGSQWPQMGKSLLDMFPSAQNQLARLDKALQSLPDPPEWSLYDELTFPRTPDHIRQPEFSQPLITALQLIMLDILRKWRVHPCAVVGHSSGEIAAAAAAGLLSPEEAIQIAYYRGKAVVERRDTASSPTGMLAVGLGAGHKALEELLEAHGDSMAVACINSPGSVTLSGTLDVLRKANAVTQEKGHFARLLQVDMAYHNSIFMTDIAAHYKQMLLRLGLYSASSTLAKANDEQRTVKMFSSVTGLKTNNPCDAEYWCSNMQYPVLYSQAVQTMLNDEQQSVNFLIELGPSGALAGPTKQIIKFMQDKQPDLAIEYHAAYKRDVVTAAMGLFEVAGYLYLSGGDVDIQQVNSHNAHGDQEQDPPSVIVDLPNYAWNHSTKYWYESQSSRDWRFRRYPNHDLLGSKILGTSWLAPSFRKVLRLAELPWLSDHRVAGQPLFPAAGYIAMAVEAAYQTGQQSGAIDAGLEVSQLAYRFRNIKFVRALVLDEATPSTLMLSLSPERGWYKFSVYTADGENVSTLHCEGLVSLHVDVDEAPLSNAVKPLLYPTPARLWYKAMGEVGYNFGPAFQAQLQIESVAGSRHNRALVSLAGPQSAYAQSPYSIHPAVLDGCLQSGAPGLWNGIRSAVQECLVPAIVEDLVIKVRKTAAELGAADCSAEYSGVGSREEPCSYKSNIIVSDSTTGNMLIGVRGLTYSALNQREAFDNCTPNMRLEWKPDISFLSHGQLYEVLESCDTRVAHNGAFSGSAAQSFISLLLHKQPALRVLEVNMAPSTDSSLFAILNHIPSTAKGAVDYHFVTSNAASLVAFQETAVGCGLSNVQLSALDVSGPDIDPHLFGDKADLVILTVGDRIYGEKLDNTVANITTLPRKSGFILILAHRSSTNQASAQLWDRHSTSINDAFSEHGFKQSVAFEEGPETHAIVGQLLLPVQEPSAELQVSLVLLSSLSDSALASQMLAESGVTVVGIHHLPLGKIQKGSIILITDEMFRPVLAEVKQEQWEAIQRILAFGCKVVWVTCGAQKDVVSPRQALVSGLSRVVRAEDPSISFTLLDVESPYSKESFRAIADVLERVRNSDNSTDLVDEEYEYVERGGIIHVSRIYPDIASGDDGKAVIQNLHNHPSCVRLTCQAPGSLESLQFTEIGPMEAAVPDGLVEVEMHAAGLNYKDVATVLGIVPENQFLLGLEGAGVIRRIGSHAGDSAFFIGQRVVICRRGSFANRVQCPIEGVHAIPDWMSFEEAATIPVVYQAALYSLADLADVQRGQSVLIHSAAGGLGIAAIQLCQYIGAEIYATVGSDEKRDFLIQNFNLSPDRLFSSRDTVFASRIVEQTDGRGVDVILNTLTGSLLDESWRIIAAHGTMVELGKKDILDRNSLSMEPFDRNASYRAFDLSHPSITRPMVASLLKRIFDLINGGHIRPIAPRTVFGYSDIAGAIRYMRGGAHIGKIIISREAPQNCPDVPIVPVQKSLKLRGDVSYLIVGGLKGLCGSLATYLACHGAKHLTVMSRSDYADDKSQAVLRDLTSLGANCSLVRGDVSVKEDVERAFCQGSRAVGGVIHGAMVLSDAVYTSMTAAQFHDALRCKVQGTYNLHDVALQLGLDLDFFTLLSSLSGLVGHKGQVNYAAASAFLDSFALYRRKKGLAACSIDLGIINDIGYMAEHQSITDRLDTETWIPLSEAQLHRILRASILQQRDQRSSGTGTAQLLTGIAYPAPAVSSALYQDARFAALRQKSATTNTTSISANSGTHDAKVQAVLTLVCAKADATAQIAAMIDAANDHFMRSLALSEPMEAARPLVLYGLDSLAAVEFRNWARRELDVVVSTLDVVGAKTLSALCEMMVGRLAG</sequence>
<dbReference type="SUPFAM" id="SSF55048">
    <property type="entry name" value="Probable ACP-binding domain of malonyl-CoA ACP transacylase"/>
    <property type="match status" value="1"/>
</dbReference>
<dbReference type="InterPro" id="IPR013154">
    <property type="entry name" value="ADH-like_N"/>
</dbReference>
<dbReference type="InterPro" id="IPR049900">
    <property type="entry name" value="PKS_mFAS_DH"/>
</dbReference>
<dbReference type="GO" id="GO:0031177">
    <property type="term" value="F:phosphopantetheine binding"/>
    <property type="evidence" value="ECO:0007669"/>
    <property type="project" value="InterPro"/>
</dbReference>
<dbReference type="InterPro" id="IPR014030">
    <property type="entry name" value="Ketoacyl_synth_N"/>
</dbReference>
<dbReference type="Gene3D" id="1.10.1200.10">
    <property type="entry name" value="ACP-like"/>
    <property type="match status" value="1"/>
</dbReference>
<dbReference type="SUPFAM" id="SSF53901">
    <property type="entry name" value="Thiolase-like"/>
    <property type="match status" value="1"/>
</dbReference>
<dbReference type="GeneID" id="38117480"/>
<feature type="domain" description="Carrier" evidence="6">
    <location>
        <begin position="2323"/>
        <end position="2403"/>
    </location>
</feature>
<dbReference type="GO" id="GO:1901336">
    <property type="term" value="P:lactone biosynthetic process"/>
    <property type="evidence" value="ECO:0007669"/>
    <property type="project" value="UniProtKB-ARBA"/>
</dbReference>
<dbReference type="InterPro" id="IPR009081">
    <property type="entry name" value="PP-bd_ACP"/>
</dbReference>
<name>A0A3D8RKH3_9EURO</name>
<dbReference type="InterPro" id="IPR013968">
    <property type="entry name" value="PKS_KR"/>
</dbReference>
<feature type="domain" description="Ketosynthase family 3 (KS3)" evidence="7">
    <location>
        <begin position="15"/>
        <end position="446"/>
    </location>
</feature>
<dbReference type="Gene3D" id="3.90.180.10">
    <property type="entry name" value="Medium-chain alcohol dehydrogenases, catalytic domain"/>
    <property type="match status" value="1"/>
</dbReference>
<dbReference type="FunFam" id="3.40.50.720:FF:000209">
    <property type="entry name" value="Polyketide synthase Pks12"/>
    <property type="match status" value="1"/>
</dbReference>
<keyword evidence="4" id="KW-0511">Multifunctional enzyme</keyword>
<dbReference type="InterPro" id="IPR020806">
    <property type="entry name" value="PKS_PP-bd"/>
</dbReference>
<dbReference type="InterPro" id="IPR049552">
    <property type="entry name" value="PKS_DH_N"/>
</dbReference>
<dbReference type="Gene3D" id="3.10.129.110">
    <property type="entry name" value="Polyketide synthase dehydratase"/>
    <property type="match status" value="1"/>
</dbReference>
<dbReference type="SMART" id="SM00825">
    <property type="entry name" value="PKS_KS"/>
    <property type="match status" value="1"/>
</dbReference>
<evidence type="ECO:0000259" key="6">
    <source>
        <dbReference type="PROSITE" id="PS50075"/>
    </source>
</evidence>
<dbReference type="CDD" id="cd05195">
    <property type="entry name" value="enoyl_red"/>
    <property type="match status" value="1"/>
</dbReference>
<dbReference type="Pfam" id="PF21089">
    <property type="entry name" value="PKS_DH_N"/>
    <property type="match status" value="1"/>
</dbReference>
<dbReference type="InterPro" id="IPR020841">
    <property type="entry name" value="PKS_Beta-ketoAc_synthase_dom"/>
</dbReference>
<dbReference type="STRING" id="1810919.A0A3D8RKH3"/>
<accession>A0A3D8RKH3</accession>
<dbReference type="PANTHER" id="PTHR43775">
    <property type="entry name" value="FATTY ACID SYNTHASE"/>
    <property type="match status" value="1"/>
</dbReference>
<dbReference type="SUPFAM" id="SSF50129">
    <property type="entry name" value="GroES-like"/>
    <property type="match status" value="1"/>
</dbReference>
<dbReference type="SUPFAM" id="SSF52151">
    <property type="entry name" value="FabD/lysophospholipase-like"/>
    <property type="match status" value="1"/>
</dbReference>
<evidence type="ECO:0000259" key="8">
    <source>
        <dbReference type="PROSITE" id="PS52019"/>
    </source>
</evidence>
<dbReference type="Gene3D" id="3.40.47.10">
    <property type="match status" value="1"/>
</dbReference>
<dbReference type="Pfam" id="PF08240">
    <property type="entry name" value="ADH_N"/>
    <property type="match status" value="1"/>
</dbReference>
<keyword evidence="2" id="KW-0597">Phosphoprotein</keyword>
<proteinExistence type="predicted"/>
<dbReference type="InterPro" id="IPR014043">
    <property type="entry name" value="Acyl_transferase_dom"/>
</dbReference>
<dbReference type="PROSITE" id="PS50075">
    <property type="entry name" value="CARRIER"/>
    <property type="match status" value="1"/>
</dbReference>
<dbReference type="Pfam" id="PF16197">
    <property type="entry name" value="KAsynt_C_assoc"/>
    <property type="match status" value="1"/>
</dbReference>
<dbReference type="InterPro" id="IPR032821">
    <property type="entry name" value="PKS_assoc"/>
</dbReference>
<dbReference type="InterPro" id="IPR057326">
    <property type="entry name" value="KR_dom"/>
</dbReference>
<dbReference type="InterPro" id="IPR016035">
    <property type="entry name" value="Acyl_Trfase/lysoPLipase"/>
</dbReference>
<dbReference type="InterPro" id="IPR056501">
    <property type="entry name" value="NAD-bd_HRPKS_sdrA"/>
</dbReference>